<proteinExistence type="predicted"/>
<dbReference type="AlphaFoldDB" id="F0SCM3"/>
<dbReference type="KEGG" id="psn:Pedsa_3332"/>
<keyword evidence="2" id="KW-1185">Reference proteome</keyword>
<protein>
    <submittedName>
        <fullName evidence="1">Uncharacterized protein</fullName>
    </submittedName>
</protein>
<organism evidence="1 2">
    <name type="scientific">Pseudopedobacter saltans (strain ATCC 51119 / DSM 12145 / JCM 21818 / CCUG 39354 / LMG 10337 / NBRC 100064 / NCIMB 13643)</name>
    <name type="common">Pedobacter saltans</name>
    <dbReference type="NCBI Taxonomy" id="762903"/>
    <lineage>
        <taxon>Bacteria</taxon>
        <taxon>Pseudomonadati</taxon>
        <taxon>Bacteroidota</taxon>
        <taxon>Sphingobacteriia</taxon>
        <taxon>Sphingobacteriales</taxon>
        <taxon>Sphingobacteriaceae</taxon>
        <taxon>Pseudopedobacter</taxon>
    </lineage>
</organism>
<evidence type="ECO:0000313" key="2">
    <source>
        <dbReference type="Proteomes" id="UP000000310"/>
    </source>
</evidence>
<dbReference type="EMBL" id="CP002545">
    <property type="protein sequence ID" value="ADY53867.1"/>
    <property type="molecule type" value="Genomic_DNA"/>
</dbReference>
<name>F0SCM3_PSESL</name>
<sequence length="44" mass="4687">MSYAFVTPVGGTSSEVLEGSFAEASIPKSREARQNVVDRTLVSI</sequence>
<dbReference type="STRING" id="762903.Pedsa_3332"/>
<reference evidence="1 2" key="1">
    <citation type="journal article" date="2011" name="Stand. Genomic Sci.">
        <title>Complete genome sequence of the gliding, heparinolytic Pedobacter saltans type strain (113).</title>
        <authorList>
            <person name="Liolios K."/>
            <person name="Sikorski J."/>
            <person name="Lu M."/>
            <person name="Nolan M."/>
            <person name="Lapidus A."/>
            <person name="Lucas S."/>
            <person name="Hammon N."/>
            <person name="Deshpande S."/>
            <person name="Cheng J.F."/>
            <person name="Tapia R."/>
            <person name="Han C."/>
            <person name="Goodwin L."/>
            <person name="Pitluck S."/>
            <person name="Huntemann M."/>
            <person name="Ivanova N."/>
            <person name="Pagani I."/>
            <person name="Mavromatis K."/>
            <person name="Ovchinikova G."/>
            <person name="Pati A."/>
            <person name="Chen A."/>
            <person name="Palaniappan K."/>
            <person name="Land M."/>
            <person name="Hauser L."/>
            <person name="Brambilla E.M."/>
            <person name="Kotsyurbenko O."/>
            <person name="Rohde M."/>
            <person name="Tindall B.J."/>
            <person name="Abt B."/>
            <person name="Goker M."/>
            <person name="Detter J.C."/>
            <person name="Woyke T."/>
            <person name="Bristow J."/>
            <person name="Eisen J.A."/>
            <person name="Markowitz V."/>
            <person name="Hugenholtz P."/>
            <person name="Klenk H.P."/>
            <person name="Kyrpides N.C."/>
        </authorList>
    </citation>
    <scope>NUCLEOTIDE SEQUENCE [LARGE SCALE GENOMIC DNA]</scope>
    <source>
        <strain evidence="2">ATCC 51119 / DSM 12145 / JCM 21818 / LMG 10337 / NBRC 100064 / NCIMB 13643</strain>
    </source>
</reference>
<dbReference type="HOGENOM" id="CLU_3220944_0_0_10"/>
<reference evidence="2" key="2">
    <citation type="submission" date="2011-02" db="EMBL/GenBank/DDBJ databases">
        <title>The complete genome of Pedobacter saltans DSM 12145.</title>
        <authorList>
            <consortium name="US DOE Joint Genome Institute (JGI-PGF)"/>
            <person name="Lucas S."/>
            <person name="Copeland A."/>
            <person name="Lapidus A."/>
            <person name="Bruce D."/>
            <person name="Goodwin L."/>
            <person name="Pitluck S."/>
            <person name="Kyrpides N."/>
            <person name="Mavromatis K."/>
            <person name="Pagani I."/>
            <person name="Ivanova N."/>
            <person name="Ovchinnikova G."/>
            <person name="Lu M."/>
            <person name="Detter J.C."/>
            <person name="Han C."/>
            <person name="Land M."/>
            <person name="Hauser L."/>
            <person name="Markowitz V."/>
            <person name="Cheng J.-F."/>
            <person name="Hugenholtz P."/>
            <person name="Woyke T."/>
            <person name="Wu D."/>
            <person name="Tindall B."/>
            <person name="Pomrenke H.G."/>
            <person name="Brambilla E."/>
            <person name="Klenk H.-P."/>
            <person name="Eisen J.A."/>
        </authorList>
    </citation>
    <scope>NUCLEOTIDE SEQUENCE [LARGE SCALE GENOMIC DNA]</scope>
    <source>
        <strain evidence="2">ATCC 51119 / DSM 12145 / JCM 21818 / LMG 10337 / NBRC 100064 / NCIMB 13643</strain>
    </source>
</reference>
<accession>F0SCM3</accession>
<dbReference type="Proteomes" id="UP000000310">
    <property type="component" value="Chromosome"/>
</dbReference>
<evidence type="ECO:0000313" key="1">
    <source>
        <dbReference type="EMBL" id="ADY53867.1"/>
    </source>
</evidence>
<gene>
    <name evidence="1" type="ordered locus">Pedsa_3332</name>
</gene>